<sequence>MLNIRENCTKLDTQNLQALNIPTSKVNVDFGISQLRVLIVRPFKRELYLCVIVTYLLCFPFKRKPNCSEGMILRHQSVARAHSSPV</sequence>
<protein>
    <submittedName>
        <fullName evidence="1 4">Uncharacterized protein</fullName>
    </submittedName>
</protein>
<dbReference type="WBParaSite" id="DME_0000354901-mRNA-1">
    <property type="protein sequence ID" value="DME_0000354901-mRNA-1"/>
    <property type="gene ID" value="DME_0000354901"/>
</dbReference>
<evidence type="ECO:0000313" key="2">
    <source>
        <dbReference type="Proteomes" id="UP000038040"/>
    </source>
</evidence>
<proteinExistence type="predicted"/>
<name>A0A0N4U908_DRAME</name>
<dbReference type="Proteomes" id="UP000038040">
    <property type="component" value="Unplaced"/>
</dbReference>
<accession>A0A0N4U908</accession>
<evidence type="ECO:0000313" key="3">
    <source>
        <dbReference type="Proteomes" id="UP000274756"/>
    </source>
</evidence>
<reference evidence="1 3" key="2">
    <citation type="submission" date="2018-11" db="EMBL/GenBank/DDBJ databases">
        <authorList>
            <consortium name="Pathogen Informatics"/>
        </authorList>
    </citation>
    <scope>NUCLEOTIDE SEQUENCE [LARGE SCALE GENOMIC DNA]</scope>
</reference>
<keyword evidence="3" id="KW-1185">Reference proteome</keyword>
<evidence type="ECO:0000313" key="1">
    <source>
        <dbReference type="EMBL" id="VDN57581.1"/>
    </source>
</evidence>
<gene>
    <name evidence="1" type="ORF">DME_LOCUS7554</name>
</gene>
<dbReference type="AlphaFoldDB" id="A0A0N4U908"/>
<reference evidence="4" key="1">
    <citation type="submission" date="2017-02" db="UniProtKB">
        <authorList>
            <consortium name="WormBaseParasite"/>
        </authorList>
    </citation>
    <scope>IDENTIFICATION</scope>
</reference>
<dbReference type="EMBL" id="UYYG01001161">
    <property type="protein sequence ID" value="VDN57581.1"/>
    <property type="molecule type" value="Genomic_DNA"/>
</dbReference>
<dbReference type="Proteomes" id="UP000274756">
    <property type="component" value="Unassembled WGS sequence"/>
</dbReference>
<organism evidence="2 4">
    <name type="scientific">Dracunculus medinensis</name>
    <name type="common">Guinea worm</name>
    <dbReference type="NCBI Taxonomy" id="318479"/>
    <lineage>
        <taxon>Eukaryota</taxon>
        <taxon>Metazoa</taxon>
        <taxon>Ecdysozoa</taxon>
        <taxon>Nematoda</taxon>
        <taxon>Chromadorea</taxon>
        <taxon>Rhabditida</taxon>
        <taxon>Spirurina</taxon>
        <taxon>Dracunculoidea</taxon>
        <taxon>Dracunculidae</taxon>
        <taxon>Dracunculus</taxon>
    </lineage>
</organism>
<evidence type="ECO:0000313" key="4">
    <source>
        <dbReference type="WBParaSite" id="DME_0000354901-mRNA-1"/>
    </source>
</evidence>